<comment type="caution">
    <text evidence="1">The sequence shown here is derived from an EMBL/GenBank/DDBJ whole genome shotgun (WGS) entry which is preliminary data.</text>
</comment>
<dbReference type="AlphaFoldDB" id="W1YE45"/>
<name>W1YE45_9ZZZZ</name>
<protein>
    <submittedName>
        <fullName evidence="1">Glycoside hydrolase family 18</fullName>
    </submittedName>
</protein>
<accession>W1YE45</accession>
<dbReference type="EMBL" id="AZMM01006112">
    <property type="protein sequence ID" value="ETJ39995.1"/>
    <property type="molecule type" value="Genomic_DNA"/>
</dbReference>
<organism evidence="1">
    <name type="scientific">human gut metagenome</name>
    <dbReference type="NCBI Taxonomy" id="408170"/>
    <lineage>
        <taxon>unclassified sequences</taxon>
        <taxon>metagenomes</taxon>
        <taxon>organismal metagenomes</taxon>
    </lineage>
</organism>
<keyword evidence="1" id="KW-0378">Hydrolase</keyword>
<sequence>KSTIIKSLTALVMSALSSTIVQAEVLVPLDQFLATTTRHYEANQYKTAYTVYVPQSELQGDTVILNPAAVGEPVKLPITKKDGISYVDIES</sequence>
<reference evidence="1" key="1">
    <citation type="submission" date="2013-12" db="EMBL/GenBank/DDBJ databases">
        <title>A Varibaculum cambriense genome reconstructed from a premature infant gut community with otherwise low bacterial novelty that shifts toward anaerobic metabolism during the third week of life.</title>
        <authorList>
            <person name="Brown C.T."/>
            <person name="Sharon I."/>
            <person name="Thomas B.C."/>
            <person name="Castelle C.J."/>
            <person name="Morowitz M.J."/>
            <person name="Banfield J.F."/>
        </authorList>
    </citation>
    <scope>NUCLEOTIDE SEQUENCE</scope>
</reference>
<gene>
    <name evidence="1" type="ORF">Q604_UNBC06112G0001</name>
</gene>
<evidence type="ECO:0000313" key="1">
    <source>
        <dbReference type="EMBL" id="ETJ39995.1"/>
    </source>
</evidence>
<proteinExistence type="predicted"/>
<feature type="non-terminal residue" evidence="1">
    <location>
        <position position="91"/>
    </location>
</feature>
<dbReference type="GO" id="GO:0016787">
    <property type="term" value="F:hydrolase activity"/>
    <property type="evidence" value="ECO:0007669"/>
    <property type="project" value="UniProtKB-KW"/>
</dbReference>
<feature type="non-terminal residue" evidence="1">
    <location>
        <position position="1"/>
    </location>
</feature>